<keyword evidence="12 15" id="KW-0539">Nucleus</keyword>
<evidence type="ECO:0000256" key="14">
    <source>
        <dbReference type="ARBA" id="ARBA00062710"/>
    </source>
</evidence>
<keyword evidence="7 15" id="KW-0808">Transferase</keyword>
<evidence type="ECO:0000256" key="5">
    <source>
        <dbReference type="ARBA" id="ARBA00022552"/>
    </source>
</evidence>
<evidence type="ECO:0000256" key="1">
    <source>
        <dbReference type="ARBA" id="ARBA00004604"/>
    </source>
</evidence>
<evidence type="ECO:0000313" key="18">
    <source>
        <dbReference type="Proteomes" id="UP000472274"/>
    </source>
</evidence>
<dbReference type="GO" id="GO:0046015">
    <property type="term" value="P:regulation of transcription by glucose"/>
    <property type="evidence" value="ECO:0007669"/>
    <property type="project" value="TreeGrafter"/>
</dbReference>
<evidence type="ECO:0000256" key="9">
    <source>
        <dbReference type="ARBA" id="ARBA00022853"/>
    </source>
</evidence>
<dbReference type="Pfam" id="PF05148">
    <property type="entry name" value="Methyltransf_8"/>
    <property type="match status" value="1"/>
</dbReference>
<dbReference type="RefSeq" id="XP_026517778.1">
    <property type="nucleotide sequence ID" value="XM_026661993.2"/>
</dbReference>
<gene>
    <name evidence="17" type="primary">RRP8</name>
</gene>
<evidence type="ECO:0000313" key="17">
    <source>
        <dbReference type="Ensembl" id="ENSTMTP00000024929.1"/>
    </source>
</evidence>
<sequence>MRVSPTKRSCWELLRGNTGAVGPDSPGKRSMEASPLFFCSRPVGAARRDGRVPGSRAMFDEVGWNKEDGGEALSQALLHPQRRPAQHCPPPPRGSLHKQRRRLLATLQRLEASSCTEPPQSTGLLSGDSESESDSADRAGRKQPRKQRRGLKPRAASSPRIAPGAPSGSSAPQAGPEPDPAGRRRRKDCAAEAPGDKACMPSKELPSQETSAAPGGPGPVLSRKQWRNKQKNKRRQKNKFKVGVGLDVGQSLDVGLDVGQSLGGGLDVGQGTSALPPSELSGALRARMEERLQSARFRYINQQLYTSSSQEAARLFQHDPAAFAIYHRGFARQVGRWPENPVHRIIQYLQGRPASLVVADFGCGDCKIATSVRNKVHSFDLVALSPRVTVCDMAKVPLADKSVDVAVFCLALMGTNLREILEEANRVLRPGGMLKVAEVASRFADIRAFVSAVTQLGFQIVSKDLDNPFFYMFDFAKTGPPRAGGKLLGLALRPCLYKKR</sequence>
<dbReference type="GeneTree" id="ENSGT00390000006189"/>
<comment type="similarity">
    <text evidence="2 15">Belongs to the methyltransferase superfamily. RRP8 family.</text>
</comment>
<dbReference type="InParanoid" id="A0A674K0Q0"/>
<reference evidence="17" key="2">
    <citation type="submission" date="2025-09" db="UniProtKB">
        <authorList>
            <consortium name="Ensembl"/>
        </authorList>
    </citation>
    <scope>IDENTIFICATION</scope>
</reference>
<dbReference type="GO" id="GO:0000183">
    <property type="term" value="P:rDNA heterochromatin formation"/>
    <property type="evidence" value="ECO:0007669"/>
    <property type="project" value="TreeGrafter"/>
</dbReference>
<dbReference type="InterPro" id="IPR007823">
    <property type="entry name" value="RRP8"/>
</dbReference>
<dbReference type="SMR" id="A0A674K0Q0"/>
<evidence type="ECO:0000256" key="13">
    <source>
        <dbReference type="ARBA" id="ARBA00057870"/>
    </source>
</evidence>
<dbReference type="Proteomes" id="UP000472274">
    <property type="component" value="Unplaced"/>
</dbReference>
<evidence type="ECO:0000256" key="3">
    <source>
        <dbReference type="ARBA" id="ARBA00020203"/>
    </source>
</evidence>
<keyword evidence="11" id="KW-0804">Transcription</keyword>
<comment type="function">
    <text evidence="13">Essential component of the eNoSC (energy-dependent nucleolar silencing) complex, a complex that mediates silencing of rDNA in response to intracellular energy status and acts by recruiting histone-modifying enzymes. The eNoSC complex is able to sense the energy status of cell: upon glucose starvation, elevation of NAD(+)/NADP(+) ratio activates SIRT1, leading to histone H3 deacetylation followed by dimethylation of H3 at 'Lys-9' (H3K9me2) by SUV39H1 and the formation of silent chromatin in the rDNA locus. In the complex, RRP8 binds to H3K9me2 and probably acts as a methyltransferase. Its substrates are however unknown.</text>
</comment>
<feature type="compositionally biased region" description="Basic residues" evidence="16">
    <location>
        <begin position="224"/>
        <end position="240"/>
    </location>
</feature>
<dbReference type="Gene3D" id="1.10.10.2150">
    <property type="entry name" value="Ribosomal RNA-processing protein 8, N-terminal domain"/>
    <property type="match status" value="1"/>
</dbReference>
<evidence type="ECO:0000256" key="11">
    <source>
        <dbReference type="ARBA" id="ARBA00023163"/>
    </source>
</evidence>
<dbReference type="GO" id="GO:0005730">
    <property type="term" value="C:nucleolus"/>
    <property type="evidence" value="ECO:0007669"/>
    <property type="project" value="UniProtKB-SubCell"/>
</dbReference>
<dbReference type="FunFam" id="1.10.10.2150:FF:000001">
    <property type="entry name" value="Ribosomal RNA-processing protein 8"/>
    <property type="match status" value="1"/>
</dbReference>
<evidence type="ECO:0000256" key="16">
    <source>
        <dbReference type="SAM" id="MobiDB-lite"/>
    </source>
</evidence>
<dbReference type="Gene3D" id="3.40.50.150">
    <property type="entry name" value="Vaccinia Virus protein VP39"/>
    <property type="match status" value="1"/>
</dbReference>
<evidence type="ECO:0000256" key="2">
    <source>
        <dbReference type="ARBA" id="ARBA00006301"/>
    </source>
</evidence>
<evidence type="ECO:0000256" key="4">
    <source>
        <dbReference type="ARBA" id="ARBA00022491"/>
    </source>
</evidence>
<evidence type="ECO:0000256" key="15">
    <source>
        <dbReference type="RuleBase" id="RU365074"/>
    </source>
</evidence>
<dbReference type="PANTHER" id="PTHR12787:SF0">
    <property type="entry name" value="RIBOSOMAL RNA-PROCESSING PROTEIN 8"/>
    <property type="match status" value="1"/>
</dbReference>
<evidence type="ECO:0000256" key="8">
    <source>
        <dbReference type="ARBA" id="ARBA00022691"/>
    </source>
</evidence>
<feature type="compositionally biased region" description="Polar residues" evidence="16">
    <location>
        <begin position="111"/>
        <end position="122"/>
    </location>
</feature>
<dbReference type="GO" id="GO:0042149">
    <property type="term" value="P:cellular response to glucose starvation"/>
    <property type="evidence" value="ECO:0007669"/>
    <property type="project" value="TreeGrafter"/>
</dbReference>
<dbReference type="InterPro" id="IPR029063">
    <property type="entry name" value="SAM-dependent_MTases_sf"/>
</dbReference>
<name>A0A674K0Q0_9SAUR</name>
<keyword evidence="9" id="KW-0156">Chromatin regulator</keyword>
<dbReference type="GeneID" id="112123195"/>
<dbReference type="GO" id="GO:0005677">
    <property type="term" value="C:chromatin silencing complex"/>
    <property type="evidence" value="ECO:0007669"/>
    <property type="project" value="TreeGrafter"/>
</dbReference>
<dbReference type="PANTHER" id="PTHR12787">
    <property type="entry name" value="RIBOSOMAL RNA-PROCESSING PROTEIN 8"/>
    <property type="match status" value="1"/>
</dbReference>
<dbReference type="EC" id="2.1.1.-" evidence="15"/>
<comment type="subcellular location">
    <subcellularLocation>
        <location evidence="1 15">Nucleus</location>
        <location evidence="1 15">Nucleolus</location>
    </subcellularLocation>
</comment>
<feature type="compositionally biased region" description="Basic residues" evidence="16">
    <location>
        <begin position="141"/>
        <end position="152"/>
    </location>
</feature>
<keyword evidence="10" id="KW-0805">Transcription regulation</keyword>
<dbReference type="Ensembl" id="ENSTMTT00000025811.1">
    <property type="protein sequence ID" value="ENSTMTP00000024929.1"/>
    <property type="gene ID" value="ENSTMTG00000018160.1"/>
</dbReference>
<dbReference type="SUPFAM" id="SSF53335">
    <property type="entry name" value="S-adenosyl-L-methionine-dependent methyltransferases"/>
    <property type="match status" value="1"/>
</dbReference>
<evidence type="ECO:0000256" key="6">
    <source>
        <dbReference type="ARBA" id="ARBA00022603"/>
    </source>
</evidence>
<dbReference type="GO" id="GO:0006364">
    <property type="term" value="P:rRNA processing"/>
    <property type="evidence" value="ECO:0007669"/>
    <property type="project" value="UniProtKB-UniRule"/>
</dbReference>
<organism evidence="17 18">
    <name type="scientific">Terrapene triunguis</name>
    <name type="common">Three-toed box turtle</name>
    <dbReference type="NCBI Taxonomy" id="2587831"/>
    <lineage>
        <taxon>Eukaryota</taxon>
        <taxon>Metazoa</taxon>
        <taxon>Chordata</taxon>
        <taxon>Craniata</taxon>
        <taxon>Vertebrata</taxon>
        <taxon>Euteleostomi</taxon>
        <taxon>Archelosauria</taxon>
        <taxon>Testudinata</taxon>
        <taxon>Testudines</taxon>
        <taxon>Cryptodira</taxon>
        <taxon>Durocryptodira</taxon>
        <taxon>Testudinoidea</taxon>
        <taxon>Emydidae</taxon>
        <taxon>Terrapene</taxon>
    </lineage>
</organism>
<accession>A0A674K0Q0</accession>
<evidence type="ECO:0000256" key="7">
    <source>
        <dbReference type="ARBA" id="ARBA00022679"/>
    </source>
</evidence>
<keyword evidence="18" id="KW-1185">Reference proteome</keyword>
<reference evidence="17" key="1">
    <citation type="submission" date="2025-08" db="UniProtKB">
        <authorList>
            <consortium name="Ensembl"/>
        </authorList>
    </citation>
    <scope>IDENTIFICATION</scope>
</reference>
<dbReference type="InterPro" id="IPR042036">
    <property type="entry name" value="RRP8_N"/>
</dbReference>
<dbReference type="GO" id="GO:0033553">
    <property type="term" value="C:rDNA heterochromatin"/>
    <property type="evidence" value="ECO:0007669"/>
    <property type="project" value="TreeGrafter"/>
</dbReference>
<dbReference type="CTD" id="23378"/>
<dbReference type="GO" id="GO:0032259">
    <property type="term" value="P:methylation"/>
    <property type="evidence" value="ECO:0007669"/>
    <property type="project" value="UniProtKB-KW"/>
</dbReference>
<keyword evidence="8 15" id="KW-0949">S-adenosyl-L-methionine</keyword>
<dbReference type="FunFam" id="3.40.50.150:FF:000068">
    <property type="entry name" value="Ribosomal RNA-processing protein 8"/>
    <property type="match status" value="1"/>
</dbReference>
<dbReference type="CDD" id="cd02440">
    <property type="entry name" value="AdoMet_MTases"/>
    <property type="match status" value="1"/>
</dbReference>
<comment type="function">
    <text evidence="15">Probable methyltransferase required to silence rDNA.</text>
</comment>
<dbReference type="AlphaFoldDB" id="A0A674K0Q0"/>
<evidence type="ECO:0000256" key="12">
    <source>
        <dbReference type="ARBA" id="ARBA00023242"/>
    </source>
</evidence>
<comment type="subunit">
    <text evidence="14">Component of the eNoSC complex, composed of SIRT1, SUV39H1 and RRP8.</text>
</comment>
<feature type="region of interest" description="Disordered" evidence="16">
    <location>
        <begin position="110"/>
        <end position="240"/>
    </location>
</feature>
<evidence type="ECO:0000256" key="10">
    <source>
        <dbReference type="ARBA" id="ARBA00023015"/>
    </source>
</evidence>
<keyword evidence="5 15" id="KW-0698">rRNA processing</keyword>
<dbReference type="GO" id="GO:0008168">
    <property type="term" value="F:methyltransferase activity"/>
    <property type="evidence" value="ECO:0007669"/>
    <property type="project" value="UniProtKB-KW"/>
</dbReference>
<keyword evidence="4" id="KW-0678">Repressor</keyword>
<keyword evidence="6 15" id="KW-0489">Methyltransferase</keyword>
<proteinExistence type="inferred from homology"/>
<protein>
    <recommendedName>
        <fullName evidence="3 15">Ribosomal RNA-processing protein 8</fullName>
        <ecNumber evidence="15">2.1.1.-</ecNumber>
    </recommendedName>
</protein>